<reference evidence="1 2" key="1">
    <citation type="journal article" date="2019" name="Sci. Rep.">
        <title>Orb-weaving spider Araneus ventricosus genome elucidates the spidroin gene catalogue.</title>
        <authorList>
            <person name="Kono N."/>
            <person name="Nakamura H."/>
            <person name="Ohtoshi R."/>
            <person name="Moran D.A.P."/>
            <person name="Shinohara A."/>
            <person name="Yoshida Y."/>
            <person name="Fujiwara M."/>
            <person name="Mori M."/>
            <person name="Tomita M."/>
            <person name="Arakawa K."/>
        </authorList>
    </citation>
    <scope>NUCLEOTIDE SEQUENCE [LARGE SCALE GENOMIC DNA]</scope>
</reference>
<evidence type="ECO:0000313" key="1">
    <source>
        <dbReference type="EMBL" id="GBN62858.1"/>
    </source>
</evidence>
<keyword evidence="2" id="KW-1185">Reference proteome</keyword>
<evidence type="ECO:0000313" key="2">
    <source>
        <dbReference type="Proteomes" id="UP000499080"/>
    </source>
</evidence>
<dbReference type="EMBL" id="BGPR01013925">
    <property type="protein sequence ID" value="GBN62858.1"/>
    <property type="molecule type" value="Genomic_DNA"/>
</dbReference>
<dbReference type="AlphaFoldDB" id="A0A4Y2QHT3"/>
<accession>A0A4Y2QHT3</accession>
<sequence>MTILSSSVKNHILEDLIMAGRYCICKMQEQWIRSKKKQEISIPNVLQKYLKRNRQHLSTTSDEINLFLEPFPPSKIIKHVEKSQHTNICVGNRRTIEESKTAKSNSYGNESIDKRA</sequence>
<organism evidence="1 2">
    <name type="scientific">Araneus ventricosus</name>
    <name type="common">Orbweaver spider</name>
    <name type="synonym">Epeira ventricosa</name>
    <dbReference type="NCBI Taxonomy" id="182803"/>
    <lineage>
        <taxon>Eukaryota</taxon>
        <taxon>Metazoa</taxon>
        <taxon>Ecdysozoa</taxon>
        <taxon>Arthropoda</taxon>
        <taxon>Chelicerata</taxon>
        <taxon>Arachnida</taxon>
        <taxon>Araneae</taxon>
        <taxon>Araneomorphae</taxon>
        <taxon>Entelegynae</taxon>
        <taxon>Araneoidea</taxon>
        <taxon>Araneidae</taxon>
        <taxon>Araneus</taxon>
    </lineage>
</organism>
<proteinExistence type="predicted"/>
<gene>
    <name evidence="1" type="ORF">AVEN_149684_1</name>
</gene>
<protein>
    <submittedName>
        <fullName evidence="1">Uncharacterized protein</fullName>
    </submittedName>
</protein>
<comment type="caution">
    <text evidence="1">The sequence shown here is derived from an EMBL/GenBank/DDBJ whole genome shotgun (WGS) entry which is preliminary data.</text>
</comment>
<name>A0A4Y2QHT3_ARAVE</name>
<dbReference type="Proteomes" id="UP000499080">
    <property type="component" value="Unassembled WGS sequence"/>
</dbReference>